<dbReference type="Proteomes" id="UP000659388">
    <property type="component" value="Unassembled WGS sequence"/>
</dbReference>
<feature type="transmembrane region" description="Helical" evidence="8">
    <location>
        <begin position="205"/>
        <end position="234"/>
    </location>
</feature>
<comment type="subcellular location">
    <subcellularLocation>
        <location evidence="1">Cell membrane</location>
        <topology evidence="1">Multi-pass membrane protein</topology>
    </subcellularLocation>
</comment>
<keyword evidence="7 8" id="KW-0472">Membrane</keyword>
<proteinExistence type="inferred from homology"/>
<feature type="transmembrane region" description="Helical" evidence="8">
    <location>
        <begin position="266"/>
        <end position="285"/>
    </location>
</feature>
<feature type="transmembrane region" description="Helical" evidence="8">
    <location>
        <begin position="31"/>
        <end position="48"/>
    </location>
</feature>
<evidence type="ECO:0000256" key="3">
    <source>
        <dbReference type="ARBA" id="ARBA00022448"/>
    </source>
</evidence>
<keyword evidence="3" id="KW-0813">Transport</keyword>
<dbReference type="RefSeq" id="WP_202245293.1">
    <property type="nucleotide sequence ID" value="NZ_JAESIY010000008.1"/>
</dbReference>
<organism evidence="9 10">
    <name type="scientific">Fulvivirga sediminis</name>
    <dbReference type="NCBI Taxonomy" id="2803949"/>
    <lineage>
        <taxon>Bacteria</taxon>
        <taxon>Pseudomonadati</taxon>
        <taxon>Bacteroidota</taxon>
        <taxon>Cytophagia</taxon>
        <taxon>Cytophagales</taxon>
        <taxon>Fulvivirgaceae</taxon>
        <taxon>Fulvivirga</taxon>
    </lineage>
</organism>
<dbReference type="GO" id="GO:0005886">
    <property type="term" value="C:plasma membrane"/>
    <property type="evidence" value="ECO:0007669"/>
    <property type="project" value="UniProtKB-SubCell"/>
</dbReference>
<keyword evidence="10" id="KW-1185">Reference proteome</keyword>
<feature type="transmembrane region" description="Helical" evidence="8">
    <location>
        <begin position="60"/>
        <end position="82"/>
    </location>
</feature>
<evidence type="ECO:0000256" key="7">
    <source>
        <dbReference type="ARBA" id="ARBA00023136"/>
    </source>
</evidence>
<name>A0A937JZK7_9BACT</name>
<evidence type="ECO:0000256" key="2">
    <source>
        <dbReference type="ARBA" id="ARBA00009773"/>
    </source>
</evidence>
<evidence type="ECO:0000256" key="6">
    <source>
        <dbReference type="ARBA" id="ARBA00022989"/>
    </source>
</evidence>
<protein>
    <submittedName>
        <fullName evidence="9">AI-2E family transporter</fullName>
    </submittedName>
</protein>
<dbReference type="AlphaFoldDB" id="A0A937JZK7"/>
<dbReference type="PANTHER" id="PTHR21716">
    <property type="entry name" value="TRANSMEMBRANE PROTEIN"/>
    <property type="match status" value="1"/>
</dbReference>
<comment type="caution">
    <text evidence="9">The sequence shown here is derived from an EMBL/GenBank/DDBJ whole genome shotgun (WGS) entry which is preliminary data.</text>
</comment>
<accession>A0A937JZK7</accession>
<keyword evidence="5 8" id="KW-0812">Transmembrane</keyword>
<evidence type="ECO:0000313" key="10">
    <source>
        <dbReference type="Proteomes" id="UP000659388"/>
    </source>
</evidence>
<evidence type="ECO:0000256" key="8">
    <source>
        <dbReference type="SAM" id="Phobius"/>
    </source>
</evidence>
<evidence type="ECO:0000256" key="5">
    <source>
        <dbReference type="ARBA" id="ARBA00022692"/>
    </source>
</evidence>
<reference evidence="9" key="1">
    <citation type="submission" date="2021-01" db="EMBL/GenBank/DDBJ databases">
        <title>Fulvivirga kasyanovii gen. nov., sp nov., a novel member of the phylum Bacteroidetes isolated from seawater in a mussel farm.</title>
        <authorList>
            <person name="Zhao L.-H."/>
            <person name="Wang Z.-J."/>
        </authorList>
    </citation>
    <scope>NUCLEOTIDE SEQUENCE</scope>
    <source>
        <strain evidence="9">2943</strain>
    </source>
</reference>
<comment type="similarity">
    <text evidence="2">Belongs to the autoinducer-2 exporter (AI-2E) (TC 2.A.86) family.</text>
</comment>
<feature type="transmembrane region" description="Helical" evidence="8">
    <location>
        <begin position="139"/>
        <end position="167"/>
    </location>
</feature>
<dbReference type="PANTHER" id="PTHR21716:SF53">
    <property type="entry name" value="PERMEASE PERM-RELATED"/>
    <property type="match status" value="1"/>
</dbReference>
<evidence type="ECO:0000256" key="4">
    <source>
        <dbReference type="ARBA" id="ARBA00022475"/>
    </source>
</evidence>
<keyword evidence="6 8" id="KW-1133">Transmembrane helix</keyword>
<sequence>MRKKYPFVIRLTLVLFLLSLIIVMLIVGRDFLYPVCLALLFSFLLYPITNLLEKWRLPRVAAILISIISAIAIFGGGMFLLYQQMTVFIDDFPELKKHALDNIDHLQLQIDDVVGPVDHNKQWWLREKVSDLLNNSDNIMATVFNATTGTIVKMGLQPVFIFFMLYYRERFARFVYMIAGRSQKQNVEVILGEVSLITKSYISGVFIVVLILCFVNSFGLMIVGVEYAIMFGILSALMNFIPYFGTLIGAAIPLLYTLVSSEPKNAIGVIILFVIIQFLENNILTPSITGGRVAINPLFTILIIIAGGMIWGIPGMFMSVPFAGMFKVICHHYRYLRPIAFVMSKNKGDVISYKLDDLKKWFTKSK</sequence>
<feature type="transmembrane region" description="Helical" evidence="8">
    <location>
        <begin position="297"/>
        <end position="317"/>
    </location>
</feature>
<dbReference type="EMBL" id="JAESIY010000008">
    <property type="protein sequence ID" value="MBL3657503.1"/>
    <property type="molecule type" value="Genomic_DNA"/>
</dbReference>
<feature type="transmembrane region" description="Helical" evidence="8">
    <location>
        <begin position="240"/>
        <end position="259"/>
    </location>
</feature>
<evidence type="ECO:0000256" key="1">
    <source>
        <dbReference type="ARBA" id="ARBA00004651"/>
    </source>
</evidence>
<evidence type="ECO:0000313" key="9">
    <source>
        <dbReference type="EMBL" id="MBL3657503.1"/>
    </source>
</evidence>
<gene>
    <name evidence="9" type="ORF">JL102_15250</name>
</gene>
<dbReference type="InterPro" id="IPR002549">
    <property type="entry name" value="AI-2E-like"/>
</dbReference>
<keyword evidence="4" id="KW-1003">Cell membrane</keyword>
<feature type="transmembrane region" description="Helical" evidence="8">
    <location>
        <begin position="7"/>
        <end position="25"/>
    </location>
</feature>
<dbReference type="Pfam" id="PF01594">
    <property type="entry name" value="AI-2E_transport"/>
    <property type="match status" value="1"/>
</dbReference>